<evidence type="ECO:0000313" key="4">
    <source>
        <dbReference type="Proteomes" id="UP000006727"/>
    </source>
</evidence>
<evidence type="ECO:0000313" key="3">
    <source>
        <dbReference type="EnsemblPlants" id="PAC:32965158.CDS.1"/>
    </source>
</evidence>
<dbReference type="EnsemblPlants" id="Pp3c8_17440V3.1">
    <property type="protein sequence ID" value="PAC:32965158.CDS.1"/>
    <property type="gene ID" value="Pp3c8_17440"/>
</dbReference>
<evidence type="ECO:0000256" key="1">
    <source>
        <dbReference type="SAM" id="Phobius"/>
    </source>
</evidence>
<organism evidence="2">
    <name type="scientific">Physcomitrium patens</name>
    <name type="common">Spreading-leaved earth moss</name>
    <name type="synonym">Physcomitrella patens</name>
    <dbReference type="NCBI Taxonomy" id="3218"/>
    <lineage>
        <taxon>Eukaryota</taxon>
        <taxon>Viridiplantae</taxon>
        <taxon>Streptophyta</taxon>
        <taxon>Embryophyta</taxon>
        <taxon>Bryophyta</taxon>
        <taxon>Bryophytina</taxon>
        <taxon>Bryopsida</taxon>
        <taxon>Funariidae</taxon>
        <taxon>Funariales</taxon>
        <taxon>Funariaceae</taxon>
        <taxon>Physcomitrium</taxon>
    </lineage>
</organism>
<dbReference type="EMBL" id="ABEU02000008">
    <property type="protein sequence ID" value="PNR49808.1"/>
    <property type="molecule type" value="Genomic_DNA"/>
</dbReference>
<gene>
    <name evidence="2" type="ORF">PHYPA_011704</name>
</gene>
<reference evidence="2 4" key="2">
    <citation type="journal article" date="2018" name="Plant J.">
        <title>The Physcomitrella patens chromosome-scale assembly reveals moss genome structure and evolution.</title>
        <authorList>
            <person name="Lang D."/>
            <person name="Ullrich K.K."/>
            <person name="Murat F."/>
            <person name="Fuchs J."/>
            <person name="Jenkins J."/>
            <person name="Haas F.B."/>
            <person name="Piednoel M."/>
            <person name="Gundlach H."/>
            <person name="Van Bel M."/>
            <person name="Meyberg R."/>
            <person name="Vives C."/>
            <person name="Morata J."/>
            <person name="Symeonidi A."/>
            <person name="Hiss M."/>
            <person name="Muchero W."/>
            <person name="Kamisugi Y."/>
            <person name="Saleh O."/>
            <person name="Blanc G."/>
            <person name="Decker E.L."/>
            <person name="van Gessel N."/>
            <person name="Grimwood J."/>
            <person name="Hayes R.D."/>
            <person name="Graham S.W."/>
            <person name="Gunter L.E."/>
            <person name="McDaniel S.F."/>
            <person name="Hoernstein S.N.W."/>
            <person name="Larsson A."/>
            <person name="Li F.W."/>
            <person name="Perroud P.F."/>
            <person name="Phillips J."/>
            <person name="Ranjan P."/>
            <person name="Rokshar D.S."/>
            <person name="Rothfels C.J."/>
            <person name="Schneider L."/>
            <person name="Shu S."/>
            <person name="Stevenson D.W."/>
            <person name="Thummler F."/>
            <person name="Tillich M."/>
            <person name="Villarreal Aguilar J.C."/>
            <person name="Widiez T."/>
            <person name="Wong G.K."/>
            <person name="Wymore A."/>
            <person name="Zhang Y."/>
            <person name="Zimmer A.D."/>
            <person name="Quatrano R.S."/>
            <person name="Mayer K.F.X."/>
            <person name="Goodstein D."/>
            <person name="Casacuberta J.M."/>
            <person name="Vandepoele K."/>
            <person name="Reski R."/>
            <person name="Cuming A.C."/>
            <person name="Tuskan G.A."/>
            <person name="Maumus F."/>
            <person name="Salse J."/>
            <person name="Schmutz J."/>
            <person name="Rensing S.A."/>
        </authorList>
    </citation>
    <scope>NUCLEOTIDE SEQUENCE [LARGE SCALE GENOMIC DNA]</scope>
    <source>
        <strain evidence="3 4">cv. Gransden 2004</strain>
    </source>
</reference>
<protein>
    <submittedName>
        <fullName evidence="2 3">Uncharacterized protein</fullName>
    </submittedName>
</protein>
<proteinExistence type="predicted"/>
<keyword evidence="1" id="KW-0812">Transmembrane</keyword>
<feature type="transmembrane region" description="Helical" evidence="1">
    <location>
        <begin position="6"/>
        <end position="24"/>
    </location>
</feature>
<keyword evidence="4" id="KW-1185">Reference proteome</keyword>
<reference evidence="2 4" key="1">
    <citation type="journal article" date="2008" name="Science">
        <title>The Physcomitrella genome reveals evolutionary insights into the conquest of land by plants.</title>
        <authorList>
            <person name="Rensing S."/>
            <person name="Lang D."/>
            <person name="Zimmer A."/>
            <person name="Terry A."/>
            <person name="Salamov A."/>
            <person name="Shapiro H."/>
            <person name="Nishiyama T."/>
            <person name="Perroud P.-F."/>
            <person name="Lindquist E."/>
            <person name="Kamisugi Y."/>
            <person name="Tanahashi T."/>
            <person name="Sakakibara K."/>
            <person name="Fujita T."/>
            <person name="Oishi K."/>
            <person name="Shin-I T."/>
            <person name="Kuroki Y."/>
            <person name="Toyoda A."/>
            <person name="Suzuki Y."/>
            <person name="Hashimoto A."/>
            <person name="Yamaguchi K."/>
            <person name="Sugano A."/>
            <person name="Kohara Y."/>
            <person name="Fujiyama A."/>
            <person name="Anterola A."/>
            <person name="Aoki S."/>
            <person name="Ashton N."/>
            <person name="Barbazuk W.B."/>
            <person name="Barker E."/>
            <person name="Bennetzen J."/>
            <person name="Bezanilla M."/>
            <person name="Blankenship R."/>
            <person name="Cho S.H."/>
            <person name="Dutcher S."/>
            <person name="Estelle M."/>
            <person name="Fawcett J.A."/>
            <person name="Gundlach H."/>
            <person name="Hanada K."/>
            <person name="Heyl A."/>
            <person name="Hicks K.A."/>
            <person name="Hugh J."/>
            <person name="Lohr M."/>
            <person name="Mayer K."/>
            <person name="Melkozernov A."/>
            <person name="Murata T."/>
            <person name="Nelson D."/>
            <person name="Pils B."/>
            <person name="Prigge M."/>
            <person name="Reiss B."/>
            <person name="Renner T."/>
            <person name="Rombauts S."/>
            <person name="Rushton P."/>
            <person name="Sanderfoot A."/>
            <person name="Schween G."/>
            <person name="Shiu S.-H."/>
            <person name="Stueber K."/>
            <person name="Theodoulou F.L."/>
            <person name="Tu H."/>
            <person name="Van de Peer Y."/>
            <person name="Verrier P.J."/>
            <person name="Waters E."/>
            <person name="Wood A."/>
            <person name="Yang L."/>
            <person name="Cove D."/>
            <person name="Cuming A."/>
            <person name="Hasebe M."/>
            <person name="Lucas S."/>
            <person name="Mishler D.B."/>
            <person name="Reski R."/>
            <person name="Grigoriev I."/>
            <person name="Quatrano R.S."/>
            <person name="Boore J.L."/>
        </authorList>
    </citation>
    <scope>NUCLEOTIDE SEQUENCE [LARGE SCALE GENOMIC DNA]</scope>
    <source>
        <strain evidence="3 4">cv. Gransden 2004</strain>
    </source>
</reference>
<dbReference type="Proteomes" id="UP000006727">
    <property type="component" value="Chromosome 8"/>
</dbReference>
<evidence type="ECO:0000313" key="2">
    <source>
        <dbReference type="EMBL" id="PNR49808.1"/>
    </source>
</evidence>
<dbReference type="InParanoid" id="A0A2K1K7Q1"/>
<name>A0A2K1K7Q1_PHYPA</name>
<reference evidence="3" key="3">
    <citation type="submission" date="2020-12" db="UniProtKB">
        <authorList>
            <consortium name="EnsemblPlants"/>
        </authorList>
    </citation>
    <scope>IDENTIFICATION</scope>
</reference>
<accession>A0A2K1K7Q1</accession>
<keyword evidence="1" id="KW-0472">Membrane</keyword>
<dbReference type="Gramene" id="Pp3c8_17440V3.1">
    <property type="protein sequence ID" value="PAC:32965158.CDS.1"/>
    <property type="gene ID" value="Pp3c8_17440"/>
</dbReference>
<dbReference type="AlphaFoldDB" id="A0A2K1K7Q1"/>
<keyword evidence="1" id="KW-1133">Transmembrane helix</keyword>
<sequence>MLLHTISFLPGGAKHLVIVCLVVSSSSGAHEFRNRLTFGVLCFKAALFPQSSVALVFLLFGFW</sequence>
<feature type="transmembrane region" description="Helical" evidence="1">
    <location>
        <begin position="36"/>
        <end position="62"/>
    </location>
</feature>